<sequence length="528" mass="57166">MKKSDREVMEILEAFDTTGNAHSAAELAGVDPKTVRRYVAQRDAGRPVTGPGRRERITDPYGPKIEEWVERSHGSVRADVIHARLVDLGFTGTERSTRRAVAEAKKVWRAGRRRAYRPWIAEPGLWLQFDWGQGPKVPGPDGVLRQTWLFCAWLAFSRFRVVIPVWDLTLAGLVACLDQTLRTIGGVPSFLLTDNPKTVTIEHVAGVAVRHPDIVAAGRHYGTQVHTCVPYDPESKGGAEATVRIAKADLVPTSANLAGQYASFAQLEEACAGFCARVNARKHRESHRVPNEALVEERRRLHRLPQQPHTLALGVTRHVGVDQTIRFNSVRYSTPAGLVDAEVWVRVAGSELVIVANLDALPVTPEWAAGRCGLVEVARHQTSTPGSPRIDLAHYPDHPQEPGGGPRPPVVKPRTVAEETFLALGKGAKLWLVEASAVGASRIRAKMASAVELAALVGVSRVDHGLGVAAAAGRFGETDLAMIVDHHTVTGAVDRVIADDAFSVQPGTSAWAGFTTETAAPVQEVRNG</sequence>
<gene>
    <name evidence="3" type="ORF">BJEO58_00389</name>
</gene>
<feature type="domain" description="Integrase catalytic" evidence="2">
    <location>
        <begin position="114"/>
        <end position="298"/>
    </location>
</feature>
<evidence type="ECO:0000259" key="2">
    <source>
        <dbReference type="PROSITE" id="PS50994"/>
    </source>
</evidence>
<dbReference type="PROSITE" id="PS50994">
    <property type="entry name" value="INTEGRASE"/>
    <property type="match status" value="1"/>
</dbReference>
<protein>
    <submittedName>
        <fullName evidence="3">Transposase</fullName>
    </submittedName>
</protein>
<dbReference type="SUPFAM" id="SSF53098">
    <property type="entry name" value="Ribonuclease H-like"/>
    <property type="match status" value="1"/>
</dbReference>
<organism evidence="3 4">
    <name type="scientific">Brevibacterium jeotgali</name>
    <dbReference type="NCBI Taxonomy" id="1262550"/>
    <lineage>
        <taxon>Bacteria</taxon>
        <taxon>Bacillati</taxon>
        <taxon>Actinomycetota</taxon>
        <taxon>Actinomycetes</taxon>
        <taxon>Micrococcales</taxon>
        <taxon>Brevibacteriaceae</taxon>
        <taxon>Brevibacterium</taxon>
    </lineage>
</organism>
<dbReference type="NCBIfam" id="NF033546">
    <property type="entry name" value="transpos_IS21"/>
    <property type="match status" value="1"/>
</dbReference>
<evidence type="ECO:0000256" key="1">
    <source>
        <dbReference type="ARBA" id="ARBA00009277"/>
    </source>
</evidence>
<dbReference type="InterPro" id="IPR054353">
    <property type="entry name" value="IstA-like_C"/>
</dbReference>
<dbReference type="EMBL" id="FXZM01000002">
    <property type="protein sequence ID" value="SMY10814.1"/>
    <property type="molecule type" value="Genomic_DNA"/>
</dbReference>
<dbReference type="InterPro" id="IPR036397">
    <property type="entry name" value="RNaseH_sf"/>
</dbReference>
<dbReference type="Pfam" id="PF22483">
    <property type="entry name" value="Mu-transpos_C_2"/>
    <property type="match status" value="1"/>
</dbReference>
<dbReference type="InterPro" id="IPR012337">
    <property type="entry name" value="RNaseH-like_sf"/>
</dbReference>
<dbReference type="Proteomes" id="UP000234462">
    <property type="component" value="Unassembled WGS sequence"/>
</dbReference>
<proteinExistence type="inferred from homology"/>
<dbReference type="GO" id="GO:0003676">
    <property type="term" value="F:nucleic acid binding"/>
    <property type="evidence" value="ECO:0007669"/>
    <property type="project" value="InterPro"/>
</dbReference>
<dbReference type="RefSeq" id="WP_180951792.1">
    <property type="nucleotide sequence ID" value="NZ_FXZM01000002.1"/>
</dbReference>
<dbReference type="GO" id="GO:0015074">
    <property type="term" value="P:DNA integration"/>
    <property type="evidence" value="ECO:0007669"/>
    <property type="project" value="InterPro"/>
</dbReference>
<keyword evidence="4" id="KW-1185">Reference proteome</keyword>
<evidence type="ECO:0000313" key="4">
    <source>
        <dbReference type="Proteomes" id="UP000234462"/>
    </source>
</evidence>
<accession>A0A2H1L1L7</accession>
<comment type="similarity">
    <text evidence="1">Belongs to the transposase IS21/IS408/IS1162 family.</text>
</comment>
<dbReference type="PANTHER" id="PTHR35004">
    <property type="entry name" value="TRANSPOSASE RV3428C-RELATED"/>
    <property type="match status" value="1"/>
</dbReference>
<dbReference type="Gene3D" id="3.30.420.10">
    <property type="entry name" value="Ribonuclease H-like superfamily/Ribonuclease H"/>
    <property type="match status" value="1"/>
</dbReference>
<reference evidence="4" key="1">
    <citation type="submission" date="2017-03" db="EMBL/GenBank/DDBJ databases">
        <authorList>
            <person name="Monnet C."/>
        </authorList>
    </citation>
    <scope>NUCLEOTIDE SEQUENCE [LARGE SCALE GENOMIC DNA]</scope>
    <source>
        <strain evidence="4">SJ5-8</strain>
    </source>
</reference>
<dbReference type="InterPro" id="IPR001584">
    <property type="entry name" value="Integrase_cat-core"/>
</dbReference>
<name>A0A2H1L1L7_9MICO</name>
<dbReference type="AlphaFoldDB" id="A0A2H1L1L7"/>
<evidence type="ECO:0000313" key="3">
    <source>
        <dbReference type="EMBL" id="SMY10814.1"/>
    </source>
</evidence>